<accession>A0ACC2PXU8</accession>
<keyword evidence="2" id="KW-1185">Reference proteome</keyword>
<gene>
    <name evidence="1" type="ORF">QAD02_024230</name>
</gene>
<name>A0ACC2PXU8_9HYME</name>
<sequence>MDLEHFATTAMPLTGMRRPLSSRFAPAGWLRGSRIGVFFFAPHVMYPAPPGPEWVWCPRAPWDSSLAFLGHDPSSIVVCPPGPQPAVATDSMPLDGSSRRPLRRRQRRRRAVRLEPPGIAADAAPSDVSGIRPEADPNGPGDGSSAPESPPSLEVPSWSVSSRAMFDLRNSNSFAGSPRRPTIDSDVLNNVLQDLLDRNILERARPTIGSGSPSIDGTVERQHFGAELADAVRPAPERREALRPEIEPRGVVQARIMSRQLRAPSRDMQAGPSRRRPHTGAHLVIPTHEVPPPSRPGRGYPAATRAQQQVRPGSIVVYNSNRRRYQPETMPRVPQADPSQGRSPSSRQRSRQRWRCSRATPRALSSHEAIDRVNSWSGNQSSHASPEGDLEHFFASEVEVFLSSFDPLIPDPLCCARYCKTNFPSLLDGASLSDSDVSSSASPHVPMPLMSPNTTTCCSDRIDERSPSCIYAEDFEARRVYAGAFPWYDPLFSSHAQLAECPPFQEPSSRSERDMQRTIVSLTDLHRLRDILVTIMQLRVTDVTATFELEHHRTHSDHAPRQSPGRLICPALSGLDLFVAVIDSLWLAEETAVDSALDWMEGELPGLRDRQRNFSQQFHADRQFLRRRAERADANLRNMASGSQPRRLLSSVRRSIRALFGEDSSSISSDDSNAEPPAEERTRTNTASRNADELASQERHGLLPAVRRLDSHRDDALTRGVIRDREMTARDGINEIFTCPMCRDPILPLYTQCPRGHAVCDRCRRSYTDRRCLVCRIDHIPQINSVLSSLSDKLSFPCRYNYLGCPWNPLGTEWREHVRGCAYCPGLSDRTREQISALIARPSRSSAE</sequence>
<comment type="caution">
    <text evidence="1">The sequence shown here is derived from an EMBL/GenBank/DDBJ whole genome shotgun (WGS) entry which is preliminary data.</text>
</comment>
<dbReference type="EMBL" id="CM056741">
    <property type="protein sequence ID" value="KAJ8688435.1"/>
    <property type="molecule type" value="Genomic_DNA"/>
</dbReference>
<organism evidence="1 2">
    <name type="scientific">Eretmocerus hayati</name>
    <dbReference type="NCBI Taxonomy" id="131215"/>
    <lineage>
        <taxon>Eukaryota</taxon>
        <taxon>Metazoa</taxon>
        <taxon>Ecdysozoa</taxon>
        <taxon>Arthropoda</taxon>
        <taxon>Hexapoda</taxon>
        <taxon>Insecta</taxon>
        <taxon>Pterygota</taxon>
        <taxon>Neoptera</taxon>
        <taxon>Endopterygota</taxon>
        <taxon>Hymenoptera</taxon>
        <taxon>Apocrita</taxon>
        <taxon>Proctotrupomorpha</taxon>
        <taxon>Chalcidoidea</taxon>
        <taxon>Aphelinidae</taxon>
        <taxon>Aphelininae</taxon>
        <taxon>Eretmocerus</taxon>
    </lineage>
</organism>
<dbReference type="Proteomes" id="UP001239111">
    <property type="component" value="Chromosome 1"/>
</dbReference>
<evidence type="ECO:0000313" key="1">
    <source>
        <dbReference type="EMBL" id="KAJ8688435.1"/>
    </source>
</evidence>
<protein>
    <submittedName>
        <fullName evidence="1">Uncharacterized protein</fullName>
    </submittedName>
</protein>
<evidence type="ECO:0000313" key="2">
    <source>
        <dbReference type="Proteomes" id="UP001239111"/>
    </source>
</evidence>
<proteinExistence type="predicted"/>
<reference evidence="1" key="1">
    <citation type="submission" date="2023-04" db="EMBL/GenBank/DDBJ databases">
        <title>A chromosome-level genome assembly of the parasitoid wasp Eretmocerus hayati.</title>
        <authorList>
            <person name="Zhong Y."/>
            <person name="Liu S."/>
            <person name="Liu Y."/>
        </authorList>
    </citation>
    <scope>NUCLEOTIDE SEQUENCE</scope>
    <source>
        <strain evidence="1">ZJU_SS_LIU_2023</strain>
    </source>
</reference>